<dbReference type="EMBL" id="BSPC01000048">
    <property type="protein sequence ID" value="GLS21352.1"/>
    <property type="molecule type" value="Genomic_DNA"/>
</dbReference>
<protein>
    <submittedName>
        <fullName evidence="4">Ribokinase</fullName>
    </submittedName>
</protein>
<dbReference type="InterPro" id="IPR029056">
    <property type="entry name" value="Ribokinase-like"/>
</dbReference>
<dbReference type="InterPro" id="IPR002173">
    <property type="entry name" value="Carboh/pur_kinase_PfkB_CS"/>
</dbReference>
<evidence type="ECO:0000259" key="3">
    <source>
        <dbReference type="Pfam" id="PF00294"/>
    </source>
</evidence>
<proteinExistence type="predicted"/>
<dbReference type="PANTHER" id="PTHR10584:SF157">
    <property type="entry name" value="SULFOFRUCTOSE KINASE"/>
    <property type="match status" value="1"/>
</dbReference>
<name>A0ABQ6CP29_9HYPH</name>
<evidence type="ECO:0000256" key="2">
    <source>
        <dbReference type="ARBA" id="ARBA00022777"/>
    </source>
</evidence>
<dbReference type="Gene3D" id="3.40.1190.20">
    <property type="match status" value="1"/>
</dbReference>
<dbReference type="InterPro" id="IPR011611">
    <property type="entry name" value="PfkB_dom"/>
</dbReference>
<sequence>MICVGTTTLDQVLEIEEMPKQAIKIPALRHAKRGGGPAATAAVACAVLDQPAELWSRMGADSESEFLRERLLHHGVGLSGTLFRSGADTVTAVVIVDRKGERFIVGYGHGSLPCSPEHLPLDQVAKAGAVLADISWYEGAVALLDAARAAKVPSVLDAEGIEHDKLFDLARRSSLPVFSEDGFALISRRAAPDAASCQALAESLGTTIGVTLGAEGSIWWTDGGLAHVPALPVTVQDTTGAGDVFHGALAAALAERQPLLQAARFASAAASLKCELGNGWDGMPDRRAVEQAMERLG</sequence>
<evidence type="ECO:0000256" key="1">
    <source>
        <dbReference type="ARBA" id="ARBA00022679"/>
    </source>
</evidence>
<dbReference type="PROSITE" id="PS00584">
    <property type="entry name" value="PFKB_KINASES_2"/>
    <property type="match status" value="1"/>
</dbReference>
<keyword evidence="2" id="KW-0418">Kinase</keyword>
<feature type="domain" description="Carbohydrate kinase PfkB" evidence="3">
    <location>
        <begin position="3"/>
        <end position="277"/>
    </location>
</feature>
<evidence type="ECO:0000313" key="5">
    <source>
        <dbReference type="Proteomes" id="UP001156882"/>
    </source>
</evidence>
<dbReference type="SUPFAM" id="SSF53613">
    <property type="entry name" value="Ribokinase-like"/>
    <property type="match status" value="1"/>
</dbReference>
<keyword evidence="1" id="KW-0808">Transferase</keyword>
<dbReference type="PANTHER" id="PTHR10584">
    <property type="entry name" value="SUGAR KINASE"/>
    <property type="match status" value="1"/>
</dbReference>
<comment type="caution">
    <text evidence="4">The sequence shown here is derived from an EMBL/GenBank/DDBJ whole genome shotgun (WGS) entry which is preliminary data.</text>
</comment>
<dbReference type="Proteomes" id="UP001156882">
    <property type="component" value="Unassembled WGS sequence"/>
</dbReference>
<reference evidence="5" key="1">
    <citation type="journal article" date="2019" name="Int. J. Syst. Evol. Microbiol.">
        <title>The Global Catalogue of Microorganisms (GCM) 10K type strain sequencing project: providing services to taxonomists for standard genome sequencing and annotation.</title>
        <authorList>
            <consortium name="The Broad Institute Genomics Platform"/>
            <consortium name="The Broad Institute Genome Sequencing Center for Infectious Disease"/>
            <person name="Wu L."/>
            <person name="Ma J."/>
        </authorList>
    </citation>
    <scope>NUCLEOTIDE SEQUENCE [LARGE SCALE GENOMIC DNA]</scope>
    <source>
        <strain evidence="5">NBRC 101365</strain>
    </source>
</reference>
<keyword evidence="5" id="KW-1185">Reference proteome</keyword>
<accession>A0ABQ6CP29</accession>
<organism evidence="4 5">
    <name type="scientific">Labrys miyagiensis</name>
    <dbReference type="NCBI Taxonomy" id="346912"/>
    <lineage>
        <taxon>Bacteria</taxon>
        <taxon>Pseudomonadati</taxon>
        <taxon>Pseudomonadota</taxon>
        <taxon>Alphaproteobacteria</taxon>
        <taxon>Hyphomicrobiales</taxon>
        <taxon>Xanthobacteraceae</taxon>
        <taxon>Labrys</taxon>
    </lineage>
</organism>
<gene>
    <name evidence="4" type="primary">yihV</name>
    <name evidence="4" type="ORF">GCM10007874_43690</name>
</gene>
<dbReference type="Pfam" id="PF00294">
    <property type="entry name" value="PfkB"/>
    <property type="match status" value="1"/>
</dbReference>
<evidence type="ECO:0000313" key="4">
    <source>
        <dbReference type="EMBL" id="GLS21352.1"/>
    </source>
</evidence>